<dbReference type="Proteomes" id="UP000076761">
    <property type="component" value="Unassembled WGS sequence"/>
</dbReference>
<keyword evidence="2" id="KW-1185">Reference proteome</keyword>
<proteinExistence type="predicted"/>
<name>A0A165ND88_9AGAM</name>
<sequence>MSPSPVIKVKGNIIRQAPAIDELRRDCNAHFASNVASLKNKNAEINGRMISYRPYFSKNSKVSFLSSMTLLDTRTDSVDRV</sequence>
<dbReference type="EMBL" id="KV425640">
    <property type="protein sequence ID" value="KZT19491.1"/>
    <property type="molecule type" value="Genomic_DNA"/>
</dbReference>
<dbReference type="AlphaFoldDB" id="A0A165ND88"/>
<dbReference type="InParanoid" id="A0A165ND88"/>
<evidence type="ECO:0000313" key="1">
    <source>
        <dbReference type="EMBL" id="KZT19491.1"/>
    </source>
</evidence>
<protein>
    <submittedName>
        <fullName evidence="1">Uncharacterized protein</fullName>
    </submittedName>
</protein>
<evidence type="ECO:0000313" key="2">
    <source>
        <dbReference type="Proteomes" id="UP000076761"/>
    </source>
</evidence>
<accession>A0A165ND88</accession>
<reference evidence="1 2" key="1">
    <citation type="journal article" date="2016" name="Mol. Biol. Evol.">
        <title>Comparative Genomics of Early-Diverging Mushroom-Forming Fungi Provides Insights into the Origins of Lignocellulose Decay Capabilities.</title>
        <authorList>
            <person name="Nagy L.G."/>
            <person name="Riley R."/>
            <person name="Tritt A."/>
            <person name="Adam C."/>
            <person name="Daum C."/>
            <person name="Floudas D."/>
            <person name="Sun H."/>
            <person name="Yadav J.S."/>
            <person name="Pangilinan J."/>
            <person name="Larsson K.H."/>
            <person name="Matsuura K."/>
            <person name="Barry K."/>
            <person name="Labutti K."/>
            <person name="Kuo R."/>
            <person name="Ohm R.A."/>
            <person name="Bhattacharya S.S."/>
            <person name="Shirouzu T."/>
            <person name="Yoshinaga Y."/>
            <person name="Martin F.M."/>
            <person name="Grigoriev I.V."/>
            <person name="Hibbett D.S."/>
        </authorList>
    </citation>
    <scope>NUCLEOTIDE SEQUENCE [LARGE SCALE GENOMIC DNA]</scope>
    <source>
        <strain evidence="1 2">HHB14362 ss-1</strain>
    </source>
</reference>
<gene>
    <name evidence="1" type="ORF">NEOLEDRAFT_1142065</name>
</gene>
<organism evidence="1 2">
    <name type="scientific">Neolentinus lepideus HHB14362 ss-1</name>
    <dbReference type="NCBI Taxonomy" id="1314782"/>
    <lineage>
        <taxon>Eukaryota</taxon>
        <taxon>Fungi</taxon>
        <taxon>Dikarya</taxon>
        <taxon>Basidiomycota</taxon>
        <taxon>Agaricomycotina</taxon>
        <taxon>Agaricomycetes</taxon>
        <taxon>Gloeophyllales</taxon>
        <taxon>Gloeophyllaceae</taxon>
        <taxon>Neolentinus</taxon>
    </lineage>
</organism>